<dbReference type="EMBL" id="JAQLOI010000001">
    <property type="protein sequence ID" value="MDB1124298.1"/>
    <property type="molecule type" value="Genomic_DNA"/>
</dbReference>
<sequence length="51" mass="5336">MTNLYSCGSILAHYNPILEGSGGGVAISTAHAVSNQIIQEITKAKLETTEC</sequence>
<evidence type="ECO:0000313" key="2">
    <source>
        <dbReference type="Proteomes" id="UP001210678"/>
    </source>
</evidence>
<accession>A0ABT4YRW1</accession>
<dbReference type="Proteomes" id="UP001210678">
    <property type="component" value="Unassembled WGS sequence"/>
</dbReference>
<keyword evidence="2" id="KW-1185">Reference proteome</keyword>
<proteinExistence type="predicted"/>
<name>A0ABT4YRW1_9VIBR</name>
<gene>
    <name evidence="1" type="ORF">PGX00_11780</name>
</gene>
<organism evidence="1 2">
    <name type="scientific">Vibrio algarum</name>
    <dbReference type="NCBI Taxonomy" id="3020714"/>
    <lineage>
        <taxon>Bacteria</taxon>
        <taxon>Pseudomonadati</taxon>
        <taxon>Pseudomonadota</taxon>
        <taxon>Gammaproteobacteria</taxon>
        <taxon>Vibrionales</taxon>
        <taxon>Vibrionaceae</taxon>
        <taxon>Vibrio</taxon>
    </lineage>
</organism>
<evidence type="ECO:0000313" key="1">
    <source>
        <dbReference type="EMBL" id="MDB1124298.1"/>
    </source>
</evidence>
<protein>
    <submittedName>
        <fullName evidence="1">Uncharacterized protein</fullName>
    </submittedName>
</protein>
<reference evidence="1 2" key="1">
    <citation type="submission" date="2023-01" db="EMBL/GenBank/DDBJ databases">
        <title>Vibrio sp. KJ40-1 sp.nov, isolated from marine algae.</title>
        <authorList>
            <person name="Butt M."/>
            <person name="Kim J.M.J."/>
            <person name="Jeon C.O.C."/>
        </authorList>
    </citation>
    <scope>NUCLEOTIDE SEQUENCE [LARGE SCALE GENOMIC DNA]</scope>
    <source>
        <strain evidence="1 2">KJ40-1</strain>
    </source>
</reference>
<comment type="caution">
    <text evidence="1">The sequence shown here is derived from an EMBL/GenBank/DDBJ whole genome shotgun (WGS) entry which is preliminary data.</text>
</comment>